<evidence type="ECO:0000256" key="2">
    <source>
        <dbReference type="ARBA" id="ARBA00022737"/>
    </source>
</evidence>
<dbReference type="GeneID" id="105161075"/>
<protein>
    <submittedName>
        <fullName evidence="6">Pentatricopeptide repeat-containing protein At4g21065</fullName>
    </submittedName>
</protein>
<evidence type="ECO:0000256" key="1">
    <source>
        <dbReference type="ARBA" id="ARBA00006643"/>
    </source>
</evidence>
<feature type="repeat" description="PPR" evidence="3">
    <location>
        <begin position="111"/>
        <end position="145"/>
    </location>
</feature>
<dbReference type="Gene3D" id="1.25.40.10">
    <property type="entry name" value="Tetratricopeptide repeat domain"/>
    <property type="match status" value="4"/>
</dbReference>
<dbReference type="FunFam" id="1.25.40.10:FF:000031">
    <property type="entry name" value="Pentatricopeptide repeat-containing protein mitochondrial"/>
    <property type="match status" value="1"/>
</dbReference>
<dbReference type="InterPro" id="IPR046848">
    <property type="entry name" value="E_motif"/>
</dbReference>
<keyword evidence="2" id="KW-0677">Repeat</keyword>
<dbReference type="InterPro" id="IPR002885">
    <property type="entry name" value="PPR_rpt"/>
</dbReference>
<dbReference type="GO" id="GO:0008270">
    <property type="term" value="F:zinc ion binding"/>
    <property type="evidence" value="ECO:0007669"/>
    <property type="project" value="InterPro"/>
</dbReference>
<name>A0A6I9T8S2_SESIN</name>
<feature type="domain" description="DYW" evidence="4">
    <location>
        <begin position="528"/>
        <end position="620"/>
    </location>
</feature>
<dbReference type="Pfam" id="PF20430">
    <property type="entry name" value="Eplus_motif"/>
    <property type="match status" value="1"/>
</dbReference>
<feature type="repeat" description="PPR" evidence="3">
    <location>
        <begin position="313"/>
        <end position="347"/>
    </location>
</feature>
<dbReference type="FunCoup" id="A0A6I9T8S2">
    <property type="interactions" value="595"/>
</dbReference>
<dbReference type="InterPro" id="IPR046849">
    <property type="entry name" value="E2_motif"/>
</dbReference>
<proteinExistence type="inferred from homology"/>
<gene>
    <name evidence="6" type="primary">LOC105161075</name>
</gene>
<dbReference type="InParanoid" id="A0A6I9T8S2"/>
<dbReference type="Pfam" id="PF13041">
    <property type="entry name" value="PPR_2"/>
    <property type="match status" value="2"/>
</dbReference>
<dbReference type="Pfam" id="PF20431">
    <property type="entry name" value="E_motif"/>
    <property type="match status" value="1"/>
</dbReference>
<dbReference type="Gramene" id="SIN_1003399.t">
    <property type="protein sequence ID" value="SIN_1003399.t.cds1"/>
    <property type="gene ID" value="SIN_1003399"/>
</dbReference>
<dbReference type="Pfam" id="PF14432">
    <property type="entry name" value="DYW_deaminase"/>
    <property type="match status" value="1"/>
</dbReference>
<organism evidence="5 6">
    <name type="scientific">Sesamum indicum</name>
    <name type="common">Oriental sesame</name>
    <name type="synonym">Sesamum orientale</name>
    <dbReference type="NCBI Taxonomy" id="4182"/>
    <lineage>
        <taxon>Eukaryota</taxon>
        <taxon>Viridiplantae</taxon>
        <taxon>Streptophyta</taxon>
        <taxon>Embryophyta</taxon>
        <taxon>Tracheophyta</taxon>
        <taxon>Spermatophyta</taxon>
        <taxon>Magnoliopsida</taxon>
        <taxon>eudicotyledons</taxon>
        <taxon>Gunneridae</taxon>
        <taxon>Pentapetalae</taxon>
        <taxon>asterids</taxon>
        <taxon>lamiids</taxon>
        <taxon>Lamiales</taxon>
        <taxon>Pedaliaceae</taxon>
        <taxon>Sesamum</taxon>
    </lineage>
</organism>
<dbReference type="InterPro" id="IPR032867">
    <property type="entry name" value="DYW_dom"/>
</dbReference>
<dbReference type="PANTHER" id="PTHR47926:SF507">
    <property type="entry name" value="DYW DOMAIN-CONTAINING PROTEIN"/>
    <property type="match status" value="1"/>
</dbReference>
<dbReference type="Pfam" id="PF01535">
    <property type="entry name" value="PPR"/>
    <property type="match status" value="1"/>
</dbReference>
<evidence type="ECO:0000259" key="4">
    <source>
        <dbReference type="Pfam" id="PF14432"/>
    </source>
</evidence>
<evidence type="ECO:0000256" key="3">
    <source>
        <dbReference type="PROSITE-ProRule" id="PRU00708"/>
    </source>
</evidence>
<feature type="repeat" description="PPR" evidence="3">
    <location>
        <begin position="212"/>
        <end position="246"/>
    </location>
</feature>
<dbReference type="RefSeq" id="XP_011076953.1">
    <property type="nucleotide sequence ID" value="XM_011078651.2"/>
</dbReference>
<dbReference type="PANTHER" id="PTHR47926">
    <property type="entry name" value="PENTATRICOPEPTIDE REPEAT-CONTAINING PROTEIN"/>
    <property type="match status" value="1"/>
</dbReference>
<reference evidence="6" key="1">
    <citation type="submission" date="2025-08" db="UniProtKB">
        <authorList>
            <consortium name="RefSeq"/>
        </authorList>
    </citation>
    <scope>IDENTIFICATION</scope>
</reference>
<dbReference type="FunFam" id="1.25.40.10:FF:000427">
    <property type="entry name" value="Pentatricopeptide repeat-containing protein chloroplastic"/>
    <property type="match status" value="1"/>
</dbReference>
<evidence type="ECO:0000313" key="5">
    <source>
        <dbReference type="Proteomes" id="UP000504604"/>
    </source>
</evidence>
<comment type="similarity">
    <text evidence="1">Belongs to the PPR family. PCMP-H subfamily.</text>
</comment>
<dbReference type="PROSITE" id="PS51375">
    <property type="entry name" value="PPR"/>
    <property type="match status" value="3"/>
</dbReference>
<dbReference type="OrthoDB" id="185373at2759"/>
<dbReference type="InterPro" id="IPR011990">
    <property type="entry name" value="TPR-like_helical_dom_sf"/>
</dbReference>
<dbReference type="NCBIfam" id="TIGR00756">
    <property type="entry name" value="PPR"/>
    <property type="match status" value="4"/>
</dbReference>
<dbReference type="FunFam" id="1.25.40.10:FF:000366">
    <property type="entry name" value="Pentatricopeptide (PPR) repeat-containing protein"/>
    <property type="match status" value="1"/>
</dbReference>
<dbReference type="GO" id="GO:0009451">
    <property type="term" value="P:RNA modification"/>
    <property type="evidence" value="ECO:0007669"/>
    <property type="project" value="InterPro"/>
</dbReference>
<dbReference type="KEGG" id="sind:105161075"/>
<dbReference type="InterPro" id="IPR046960">
    <property type="entry name" value="PPR_At4g14850-like_plant"/>
</dbReference>
<dbReference type="Proteomes" id="UP000504604">
    <property type="component" value="Linkage group LG4"/>
</dbReference>
<accession>A0A6I9T8S2</accession>
<dbReference type="GO" id="GO:0003723">
    <property type="term" value="F:RNA binding"/>
    <property type="evidence" value="ECO:0007669"/>
    <property type="project" value="InterPro"/>
</dbReference>
<dbReference type="AlphaFoldDB" id="A0A6I9T8S2"/>
<keyword evidence="5" id="KW-1185">Reference proteome</keyword>
<evidence type="ECO:0000313" key="6">
    <source>
        <dbReference type="RefSeq" id="XP_011076953.1"/>
    </source>
</evidence>
<sequence>MHSEQQFLYKIGCSSHSTSSNTFLQNNSNSYRIISAVTESKKPYIVRKCVALLHACASSIPKLKQVHAFSIRHGVPLSSPDMGKYLIFFVVSLSGPMQYARNIFDQIFQPNIFTWDTMIRGYAESEDPAPALHIYQHLRVSSERPDTHTYPFLLKAIAKLMVLREGEKVHCAALKDGLKSLVFVQNALVHFYGVCGRAESALQLFEKMADKNLVGWNSVINGYALNSRPNETLTLYRRMCLEGVKPDGFTLVSLLTACAELGALALGRRAHVYMMKLGLDKNLHAANALMLLYAKCGNIRDAKKVFDGMDERSVVSWTSLIVGLAVNGFGEEALELFKEMDIRRFVPSEITFVGVLYACSHCGMVDEGFAYFDRMTKEFRIVPTIEHYGCMVDLLGRAGLVQQAYEYICKMPIEPNAVIWRTLLGASTIHGNLTIGEVARDELKMLEPKHCGDYVLLSNLYASEKRWSDVHNVRRTMLKEGVKKVPGYSLVELGNRIHEFVQGDKSHPQTEAIYAMLSEMTRLLKLEGYAPHTTNVLADIEEEEKETALSYHSEKIAIAFALINTPGGTPIRIVKNLRVCADCHLAIKLLSKIFDREIVVRDRSRFHHFRDGACSCKDYW</sequence>